<organism evidence="1 2">
    <name type="scientific">Hypsibius exemplaris</name>
    <name type="common">Freshwater tardigrade</name>
    <dbReference type="NCBI Taxonomy" id="2072580"/>
    <lineage>
        <taxon>Eukaryota</taxon>
        <taxon>Metazoa</taxon>
        <taxon>Ecdysozoa</taxon>
        <taxon>Tardigrada</taxon>
        <taxon>Eutardigrada</taxon>
        <taxon>Parachela</taxon>
        <taxon>Hypsibioidea</taxon>
        <taxon>Hypsibiidae</taxon>
        <taxon>Hypsibius</taxon>
    </lineage>
</organism>
<gene>
    <name evidence="1" type="ORF">BV898_01647</name>
</gene>
<dbReference type="AlphaFoldDB" id="A0A1W0XAP4"/>
<name>A0A1W0XAP4_HYPEX</name>
<reference evidence="2" key="1">
    <citation type="submission" date="2017-01" db="EMBL/GenBank/DDBJ databases">
        <title>Comparative genomics of anhydrobiosis in the tardigrade Hypsibius dujardini.</title>
        <authorList>
            <person name="Yoshida Y."/>
            <person name="Koutsovoulos G."/>
            <person name="Laetsch D."/>
            <person name="Stevens L."/>
            <person name="Kumar S."/>
            <person name="Horikawa D."/>
            <person name="Ishino K."/>
            <person name="Komine S."/>
            <person name="Tomita M."/>
            <person name="Blaxter M."/>
            <person name="Arakawa K."/>
        </authorList>
    </citation>
    <scope>NUCLEOTIDE SEQUENCE [LARGE SCALE GENOMIC DNA]</scope>
    <source>
        <strain evidence="2">Z151</strain>
    </source>
</reference>
<evidence type="ECO:0000313" key="1">
    <source>
        <dbReference type="EMBL" id="OQV24587.1"/>
    </source>
</evidence>
<protein>
    <submittedName>
        <fullName evidence="1">Uncharacterized protein</fullName>
    </submittedName>
</protein>
<accession>A0A1W0XAP4</accession>
<comment type="caution">
    <text evidence="1">The sequence shown here is derived from an EMBL/GenBank/DDBJ whole genome shotgun (WGS) entry which is preliminary data.</text>
</comment>
<dbReference type="Proteomes" id="UP000192578">
    <property type="component" value="Unassembled WGS sequence"/>
</dbReference>
<evidence type="ECO:0000313" key="2">
    <source>
        <dbReference type="Proteomes" id="UP000192578"/>
    </source>
</evidence>
<sequence>MPRQQQNNCQYFRYYSCRLRRASGWKTRSTHPSPIIFCVATKDRFECSDVMPGCPLSGAAQRLVGKLVLMMRPPMMSSLSRSYSRQMDDGYVRRHGLGLELGDGRWRTDAELSAESATLSDSFFLSIANILPTTPVDLMSADER</sequence>
<proteinExistence type="predicted"/>
<dbReference type="EMBL" id="MTYJ01000006">
    <property type="protein sequence ID" value="OQV24587.1"/>
    <property type="molecule type" value="Genomic_DNA"/>
</dbReference>
<keyword evidence="2" id="KW-1185">Reference proteome</keyword>